<reference evidence="1" key="1">
    <citation type="submission" date="2021-02" db="EMBL/GenBank/DDBJ databases">
        <authorList>
            <person name="Dougan E. K."/>
            <person name="Rhodes N."/>
            <person name="Thang M."/>
            <person name="Chan C."/>
        </authorList>
    </citation>
    <scope>NUCLEOTIDE SEQUENCE</scope>
</reference>
<feature type="non-terminal residue" evidence="1">
    <location>
        <position position="93"/>
    </location>
</feature>
<protein>
    <submittedName>
        <fullName evidence="1">Uncharacterized protein</fullName>
    </submittedName>
</protein>
<organism evidence="1 2">
    <name type="scientific">Polarella glacialis</name>
    <name type="common">Dinoflagellate</name>
    <dbReference type="NCBI Taxonomy" id="89957"/>
    <lineage>
        <taxon>Eukaryota</taxon>
        <taxon>Sar</taxon>
        <taxon>Alveolata</taxon>
        <taxon>Dinophyceae</taxon>
        <taxon>Suessiales</taxon>
        <taxon>Suessiaceae</taxon>
        <taxon>Polarella</taxon>
    </lineage>
</organism>
<accession>A0A813K898</accession>
<proteinExistence type="predicted"/>
<dbReference type="EMBL" id="CAJNNW010029292">
    <property type="protein sequence ID" value="CAE8699744.1"/>
    <property type="molecule type" value="Genomic_DNA"/>
</dbReference>
<feature type="non-terminal residue" evidence="1">
    <location>
        <position position="1"/>
    </location>
</feature>
<dbReference type="Proteomes" id="UP000626109">
    <property type="component" value="Unassembled WGS sequence"/>
</dbReference>
<evidence type="ECO:0000313" key="1">
    <source>
        <dbReference type="EMBL" id="CAE8699744.1"/>
    </source>
</evidence>
<comment type="caution">
    <text evidence="1">The sequence shown here is derived from an EMBL/GenBank/DDBJ whole genome shotgun (WGS) entry which is preliminary data.</text>
</comment>
<name>A0A813K898_POLGL</name>
<gene>
    <name evidence="1" type="ORF">PGLA2088_LOCUS31291</name>
</gene>
<evidence type="ECO:0000313" key="2">
    <source>
        <dbReference type="Proteomes" id="UP000626109"/>
    </source>
</evidence>
<dbReference type="AlphaFoldDB" id="A0A813K898"/>
<sequence length="93" mass="11353">RYLVVKMKIERDQIQDQLIYEIMYFTPVEVGDERYINQLYFQTDIYNRTWPVTMVDRMSAQMEQLKHCELGIVAFDAAFKRRHREAVIFHCKM</sequence>